<comment type="similarity">
    <text evidence="1">Belongs to the multicopper oxidase family.</text>
</comment>
<dbReference type="GO" id="GO:0005886">
    <property type="term" value="C:plasma membrane"/>
    <property type="evidence" value="ECO:0007669"/>
    <property type="project" value="TreeGrafter"/>
</dbReference>
<dbReference type="GO" id="GO:0005507">
    <property type="term" value="F:copper ion binding"/>
    <property type="evidence" value="ECO:0007669"/>
    <property type="project" value="InterPro"/>
</dbReference>
<evidence type="ECO:0000256" key="1">
    <source>
        <dbReference type="ARBA" id="ARBA00010609"/>
    </source>
</evidence>
<name>D5MRE2_NEPCI</name>
<dbReference type="PANTHER" id="PTHR11709">
    <property type="entry name" value="MULTI-COPPER OXIDASE"/>
    <property type="match status" value="1"/>
</dbReference>
<feature type="compositionally biased region" description="Polar residues" evidence="5">
    <location>
        <begin position="48"/>
        <end position="59"/>
    </location>
</feature>
<dbReference type="EMBL" id="AB514130">
    <property type="protein sequence ID" value="BAJ06132.1"/>
    <property type="molecule type" value="mRNA"/>
</dbReference>
<dbReference type="InterPro" id="IPR011707">
    <property type="entry name" value="Cu-oxidase-like_N"/>
</dbReference>
<evidence type="ECO:0000256" key="2">
    <source>
        <dbReference type="ARBA" id="ARBA00022723"/>
    </source>
</evidence>
<dbReference type="Pfam" id="PF07732">
    <property type="entry name" value="Cu-oxidase_3"/>
    <property type="match status" value="1"/>
</dbReference>
<dbReference type="InterPro" id="IPR033138">
    <property type="entry name" value="Cu_oxidase_CS"/>
</dbReference>
<dbReference type="Pfam" id="PF00394">
    <property type="entry name" value="Cu-oxidase"/>
    <property type="match status" value="1"/>
</dbReference>
<dbReference type="Gene3D" id="2.60.40.420">
    <property type="entry name" value="Cupredoxins - blue copper proteins"/>
    <property type="match status" value="3"/>
</dbReference>
<feature type="compositionally biased region" description="Low complexity" evidence="5">
    <location>
        <begin position="30"/>
        <end position="44"/>
    </location>
</feature>
<gene>
    <name evidence="10" type="primary">NcLac1G</name>
</gene>
<feature type="domain" description="Plastocyanin-like" evidence="8">
    <location>
        <begin position="553"/>
        <end position="697"/>
    </location>
</feature>
<accession>D5MRE2</accession>
<dbReference type="AlphaFoldDB" id="D5MRE2"/>
<dbReference type="PROSITE" id="PS00080">
    <property type="entry name" value="MULTICOPPER_OXIDASE2"/>
    <property type="match status" value="1"/>
</dbReference>
<evidence type="ECO:0000256" key="3">
    <source>
        <dbReference type="ARBA" id="ARBA00023002"/>
    </source>
</evidence>
<feature type="chain" id="PRO_5003074383" evidence="6">
    <location>
        <begin position="26"/>
        <end position="792"/>
    </location>
</feature>
<dbReference type="InterPro" id="IPR008972">
    <property type="entry name" value="Cupredoxin"/>
</dbReference>
<evidence type="ECO:0000259" key="7">
    <source>
        <dbReference type="Pfam" id="PF00394"/>
    </source>
</evidence>
<organism evidence="10">
    <name type="scientific">Nephotettix cincticeps</name>
    <name type="common">Green rice leafhopper</name>
    <name type="synonym">Selenocephalus cincticeps</name>
    <dbReference type="NCBI Taxonomy" id="94400"/>
    <lineage>
        <taxon>Eukaryota</taxon>
        <taxon>Metazoa</taxon>
        <taxon>Ecdysozoa</taxon>
        <taxon>Arthropoda</taxon>
        <taxon>Hexapoda</taxon>
        <taxon>Insecta</taxon>
        <taxon>Pterygota</taxon>
        <taxon>Neoptera</taxon>
        <taxon>Paraneoptera</taxon>
        <taxon>Hemiptera</taxon>
        <taxon>Auchenorrhyncha</taxon>
        <taxon>Membracoidea</taxon>
        <taxon>Cicadellidae</taxon>
        <taxon>Deltocephalinae</taxon>
        <taxon>Chiasmini</taxon>
        <taxon>Nephotettix</taxon>
    </lineage>
</organism>
<evidence type="ECO:0000256" key="6">
    <source>
        <dbReference type="SAM" id="SignalP"/>
    </source>
</evidence>
<protein>
    <submittedName>
        <fullName evidence="10">Laccase 1 isoform G</fullName>
    </submittedName>
</protein>
<dbReference type="PANTHER" id="PTHR11709:SF394">
    <property type="entry name" value="FI03373P-RELATED"/>
    <property type="match status" value="1"/>
</dbReference>
<dbReference type="InterPro" id="IPR002355">
    <property type="entry name" value="Cu_oxidase_Cu_BS"/>
</dbReference>
<reference evidence="10" key="1">
    <citation type="journal article" date="2010" name="Insect Biochem. Mol. Biol.">
        <title>Molecular characterization and expression of laccase genes in the salivary glands of the green rice leafhopper, Nephotettix cincticeps (Hemiptera: Cicadellidae).</title>
        <authorList>
            <person name="Hattori M."/>
            <person name="Tsuchihara K."/>
            <person name="Noda H."/>
            <person name="Konishi H."/>
            <person name="Tamura Y."/>
            <person name="Shinoda T."/>
            <person name="Nakamura M."/>
            <person name="Hasegawa T."/>
        </authorList>
    </citation>
    <scope>NUCLEOTIDE SEQUENCE</scope>
    <source>
        <tissue evidence="10">Salivary glands</tissue>
    </source>
</reference>
<sequence length="792" mass="88987">MMMKINMCSIPTFLILSYAGILCQASPARTTSSPPLTDTSPTLPVENDISTSSWTASKEQLVTESEDSNEILTAADDDSSHVDLTTDPDTVDPQLVYNSSDAEILSTSEPGMSVTFSQPSHPCRRPCIEGAPPMTCRFEFNVEWYYAMSKACYNCRKNATDCYRPECVTANGVKRPLITVNRLMPGPSVEVCLGDHVIVDVANHLMDETTSVHWHGHHQRGSPYMDGVPFISQCPISPNSVFRYDYRADNPGTHFWHSHTGVQRGDGAFGSFIIRTPSTLDPHTALYDADLSEHVILVLDWSHQLGMAMFTAHYHSDGDNKPQSMIVNGRGRYFNDTIAVTKTPLAEFTVKKGLRYRFRLINAGVQNCPIDLTIDNHTMTVISSDGSDIKPKTVDSLVSYAGERWDFVLNADAEVGNYWMRFTGLMDCDERFTKAHQLAILHYKGAPTEEPVGPIGYNVHLRRDLQLNALNVALQKEGTLSVPHLEAVDETYDAALKPEADQQVYIAYDFYPKDNPHYHKSKLYGFSEVNKKERVYTPQFNDISMKFPHFPLLSQYNNINQDTFCDHQKLSNCNSTFCQCTNIVNVPLGNVVEIIIIDKGVTYNANHPFHLHGHPFRVIGMDRLGETIDVEKVKELDRANMLVRNFTHPPIKDTITVPDGGYTILRVHASNPGYWLFHCHIEFHVEVGMALIFKVGEHSDFTPIPKNFPKCGDYYSGDDNHHHSSTEIDFHHGQPIDYNITVGEMSQDDSLISFTHWWHSFNGSFTTSSAERNYLSSLVILIVATALSLVLS</sequence>
<dbReference type="InterPro" id="IPR011706">
    <property type="entry name" value="Cu-oxidase_C"/>
</dbReference>
<dbReference type="FunFam" id="2.60.40.420:FF:000031">
    <property type="entry name" value="Laccase-2 isoform A"/>
    <property type="match status" value="1"/>
</dbReference>
<evidence type="ECO:0000256" key="5">
    <source>
        <dbReference type="SAM" id="MobiDB-lite"/>
    </source>
</evidence>
<dbReference type="GO" id="GO:0006826">
    <property type="term" value="P:iron ion transport"/>
    <property type="evidence" value="ECO:0007669"/>
    <property type="project" value="TreeGrafter"/>
</dbReference>
<feature type="region of interest" description="Disordered" evidence="5">
    <location>
        <begin position="28"/>
        <end position="59"/>
    </location>
</feature>
<dbReference type="InterPro" id="IPR045087">
    <property type="entry name" value="Cu-oxidase_fam"/>
</dbReference>
<keyword evidence="6" id="KW-0732">Signal</keyword>
<feature type="domain" description="Plastocyanin-like" evidence="9">
    <location>
        <begin position="169"/>
        <end position="277"/>
    </location>
</feature>
<dbReference type="CDD" id="cd13884">
    <property type="entry name" value="CuRO_2_tcLCC_insect_like"/>
    <property type="match status" value="1"/>
</dbReference>
<evidence type="ECO:0000259" key="8">
    <source>
        <dbReference type="Pfam" id="PF07731"/>
    </source>
</evidence>
<feature type="signal peptide" evidence="6">
    <location>
        <begin position="1"/>
        <end position="25"/>
    </location>
</feature>
<evidence type="ECO:0000256" key="4">
    <source>
        <dbReference type="ARBA" id="ARBA00023008"/>
    </source>
</evidence>
<dbReference type="Pfam" id="PF07731">
    <property type="entry name" value="Cu-oxidase_2"/>
    <property type="match status" value="1"/>
</dbReference>
<keyword evidence="3" id="KW-0560">Oxidoreductase</keyword>
<dbReference type="CDD" id="cd13858">
    <property type="entry name" value="CuRO_1_tcLCC2_insect_like"/>
    <property type="match status" value="1"/>
</dbReference>
<dbReference type="CDD" id="cd13905">
    <property type="entry name" value="CuRO_3_tcLLC2_insect_like"/>
    <property type="match status" value="1"/>
</dbReference>
<dbReference type="GO" id="GO:0016491">
    <property type="term" value="F:oxidoreductase activity"/>
    <property type="evidence" value="ECO:0007669"/>
    <property type="project" value="UniProtKB-KW"/>
</dbReference>
<evidence type="ECO:0000259" key="9">
    <source>
        <dbReference type="Pfam" id="PF07732"/>
    </source>
</evidence>
<feature type="domain" description="Plastocyanin-like" evidence="7">
    <location>
        <begin position="293"/>
        <end position="446"/>
    </location>
</feature>
<dbReference type="FunFam" id="2.60.40.420:FF:000045">
    <property type="entry name" value="Laccase 2"/>
    <property type="match status" value="1"/>
</dbReference>
<dbReference type="SUPFAM" id="SSF49503">
    <property type="entry name" value="Cupredoxins"/>
    <property type="match status" value="3"/>
</dbReference>
<keyword evidence="2" id="KW-0479">Metal-binding</keyword>
<proteinExistence type="evidence at transcript level"/>
<keyword evidence="4" id="KW-0186">Copper</keyword>
<dbReference type="InterPro" id="IPR001117">
    <property type="entry name" value="Cu-oxidase_2nd"/>
</dbReference>
<dbReference type="PROSITE" id="PS00079">
    <property type="entry name" value="MULTICOPPER_OXIDASE1"/>
    <property type="match status" value="1"/>
</dbReference>
<evidence type="ECO:0000313" key="10">
    <source>
        <dbReference type="EMBL" id="BAJ06132.1"/>
    </source>
</evidence>